<comment type="caution">
    <text evidence="3">The sequence shown here is derived from an EMBL/GenBank/DDBJ whole genome shotgun (WGS) entry which is preliminary data.</text>
</comment>
<keyword evidence="4" id="KW-1185">Reference proteome</keyword>
<evidence type="ECO:0000256" key="1">
    <source>
        <dbReference type="SAM" id="Phobius"/>
    </source>
</evidence>
<dbReference type="RefSeq" id="WP_268048179.1">
    <property type="nucleotide sequence ID" value="NZ_JAPQES010000001.1"/>
</dbReference>
<reference evidence="3" key="1">
    <citation type="submission" date="2022-12" db="EMBL/GenBank/DDBJ databases">
        <authorList>
            <person name="Wang J."/>
        </authorList>
    </citation>
    <scope>NUCLEOTIDE SEQUENCE</scope>
    <source>
        <strain evidence="3">HY-42-06</strain>
    </source>
</reference>
<dbReference type="EMBL" id="JAPQES010000001">
    <property type="protein sequence ID" value="MCY6369810.1"/>
    <property type="molecule type" value="Genomic_DNA"/>
</dbReference>
<name>A0ABT4CL93_9CLOT</name>
<dbReference type="SUPFAM" id="SSF51261">
    <property type="entry name" value="Duplicated hybrid motif"/>
    <property type="match status" value="1"/>
</dbReference>
<protein>
    <submittedName>
        <fullName evidence="3">M23 family metallopeptidase</fullName>
    </submittedName>
</protein>
<gene>
    <name evidence="3" type="ORF">OXH55_04130</name>
</gene>
<organism evidence="3 4">
    <name type="scientific">Clostridium ganghwense</name>
    <dbReference type="NCBI Taxonomy" id="312089"/>
    <lineage>
        <taxon>Bacteria</taxon>
        <taxon>Bacillati</taxon>
        <taxon>Bacillota</taxon>
        <taxon>Clostridia</taxon>
        <taxon>Eubacteriales</taxon>
        <taxon>Clostridiaceae</taxon>
        <taxon>Clostridium</taxon>
    </lineage>
</organism>
<dbReference type="PANTHER" id="PTHR21666:SF270">
    <property type="entry name" value="MUREIN HYDROLASE ACTIVATOR ENVC"/>
    <property type="match status" value="1"/>
</dbReference>
<dbReference type="InterPro" id="IPR011055">
    <property type="entry name" value="Dup_hybrid_motif"/>
</dbReference>
<dbReference type="InterPro" id="IPR016047">
    <property type="entry name" value="M23ase_b-sheet_dom"/>
</dbReference>
<dbReference type="InterPro" id="IPR050570">
    <property type="entry name" value="Cell_wall_metabolism_enzyme"/>
</dbReference>
<feature type="transmembrane region" description="Helical" evidence="1">
    <location>
        <begin position="17"/>
        <end position="36"/>
    </location>
</feature>
<evidence type="ECO:0000313" key="3">
    <source>
        <dbReference type="EMBL" id="MCY6369810.1"/>
    </source>
</evidence>
<dbReference type="CDD" id="cd12797">
    <property type="entry name" value="M23_peptidase"/>
    <property type="match status" value="1"/>
</dbReference>
<dbReference type="Pfam" id="PF01551">
    <property type="entry name" value="Peptidase_M23"/>
    <property type="match status" value="1"/>
</dbReference>
<sequence length="257" mass="28320">MENKDNNKKSSFFEKEGFYVVLFVCLCIVAVVAALTTKNNKKAMNKPQTSQVQKADIKDENDIAKALKEESKKEIYNNAMQVKNETKSKTISRNTAIEPVTNGSKGVAVSKTKTPKFVKPVEGKVVMKYSVTPVHWDTSGTDRPHFGINVKAKVGTPVKAVADGEVKSVENGAFGITVVMYHPEYGMRTVYANLDKNIKVKKGDKVTQGKEIGKIGTTTVRGSNEKYGKEFLHFEVLKGSKGEAQATSENPGKYIKY</sequence>
<evidence type="ECO:0000259" key="2">
    <source>
        <dbReference type="Pfam" id="PF01551"/>
    </source>
</evidence>
<evidence type="ECO:0000313" key="4">
    <source>
        <dbReference type="Proteomes" id="UP001079657"/>
    </source>
</evidence>
<dbReference type="Proteomes" id="UP001079657">
    <property type="component" value="Unassembled WGS sequence"/>
</dbReference>
<dbReference type="Gene3D" id="2.70.70.10">
    <property type="entry name" value="Glucose Permease (Domain IIA)"/>
    <property type="match status" value="1"/>
</dbReference>
<keyword evidence="1" id="KW-0472">Membrane</keyword>
<dbReference type="PANTHER" id="PTHR21666">
    <property type="entry name" value="PEPTIDASE-RELATED"/>
    <property type="match status" value="1"/>
</dbReference>
<proteinExistence type="predicted"/>
<accession>A0ABT4CL93</accession>
<keyword evidence="1" id="KW-1133">Transmembrane helix</keyword>
<keyword evidence="1" id="KW-0812">Transmembrane</keyword>
<feature type="domain" description="M23ase beta-sheet core" evidence="2">
    <location>
        <begin position="144"/>
        <end position="240"/>
    </location>
</feature>